<keyword evidence="7" id="KW-0503">Monooxygenase</keyword>
<keyword evidence="4" id="KW-0285">Flavoprotein</keyword>
<gene>
    <name evidence="10" type="ORF">EDD26_2105</name>
</gene>
<evidence type="ECO:0000256" key="5">
    <source>
        <dbReference type="ARBA" id="ARBA00022643"/>
    </source>
</evidence>
<reference evidence="10 11" key="1">
    <citation type="submission" date="2018-11" db="EMBL/GenBank/DDBJ databases">
        <title>Sequencing the genomes of 1000 actinobacteria strains.</title>
        <authorList>
            <person name="Klenk H.-P."/>
        </authorList>
    </citation>
    <scope>NUCLEOTIDE SEQUENCE [LARGE SCALE GENOMIC DNA]</scope>
    <source>
        <strain evidence="10 11">DSM 9580</strain>
    </source>
</reference>
<dbReference type="CDD" id="cd04730">
    <property type="entry name" value="NPD_like"/>
    <property type="match status" value="1"/>
</dbReference>
<sequence>MTPAALLDDTRPVMVAPMAGGPSTAELVAAAAEAGAFAQLAGGYKSAEALASQIDEVRARGTERFGVNLFVPNLHPIADADYEGYAERIRDDLGGGPVPSKREDDDAWDAKVALLLQARVPLVSFTFGLPDRAVLAAFADAGIPSMQTVTSVDEAREAAASGVDSLVVQGAAAGGHSGIWAQGVLPADMPLLELVAAVRAATTLPIVAAGGVARPQQVRALLEAGADAVAIGTAALLADEAGTSATHRAALVDPAFERTTLTRAFTGRPARALVNGFVERHDAGAPSGYPALHHLTRAMRADAAAAGDASRLHLWAGEAWREARQAPIAEILDVLTPEP</sequence>
<dbReference type="GO" id="GO:0009636">
    <property type="term" value="P:response to toxic substance"/>
    <property type="evidence" value="ECO:0007669"/>
    <property type="project" value="UniProtKB-KW"/>
</dbReference>
<keyword evidence="11" id="KW-1185">Reference proteome</keyword>
<dbReference type="EMBL" id="RKHJ01000001">
    <property type="protein sequence ID" value="ROR66711.1"/>
    <property type="molecule type" value="Genomic_DNA"/>
</dbReference>
<evidence type="ECO:0000256" key="1">
    <source>
        <dbReference type="ARBA" id="ARBA00001917"/>
    </source>
</evidence>
<dbReference type="InterPro" id="IPR013785">
    <property type="entry name" value="Aldolase_TIM"/>
</dbReference>
<dbReference type="Pfam" id="PF03060">
    <property type="entry name" value="NMO"/>
    <property type="match status" value="1"/>
</dbReference>
<proteinExistence type="inferred from homology"/>
<evidence type="ECO:0000256" key="8">
    <source>
        <dbReference type="ARBA" id="ARBA00031155"/>
    </source>
</evidence>
<name>A0A3N2AUJ8_9MICO</name>
<evidence type="ECO:0000256" key="4">
    <source>
        <dbReference type="ARBA" id="ARBA00022630"/>
    </source>
</evidence>
<keyword evidence="6" id="KW-0560">Oxidoreductase</keyword>
<keyword evidence="5" id="KW-0288">FMN</keyword>
<dbReference type="Gene3D" id="3.20.20.70">
    <property type="entry name" value="Aldolase class I"/>
    <property type="match status" value="1"/>
</dbReference>
<evidence type="ECO:0000313" key="11">
    <source>
        <dbReference type="Proteomes" id="UP000275456"/>
    </source>
</evidence>
<comment type="cofactor">
    <cofactor evidence="1">
        <name>FMN</name>
        <dbReference type="ChEBI" id="CHEBI:58210"/>
    </cofactor>
</comment>
<evidence type="ECO:0000256" key="2">
    <source>
        <dbReference type="ARBA" id="ARBA00009881"/>
    </source>
</evidence>
<dbReference type="PANTHER" id="PTHR42747:SF3">
    <property type="entry name" value="NITRONATE MONOOXYGENASE-RELATED"/>
    <property type="match status" value="1"/>
</dbReference>
<dbReference type="OrthoDB" id="9778912at2"/>
<comment type="catalytic activity">
    <reaction evidence="9">
        <text>3 propionate 3-nitronate + 3 O2 + H2O = 3 3-oxopropanoate + 2 nitrate + nitrite + H2O2 + 3 H(+)</text>
        <dbReference type="Rhea" id="RHEA:57332"/>
        <dbReference type="ChEBI" id="CHEBI:15377"/>
        <dbReference type="ChEBI" id="CHEBI:15378"/>
        <dbReference type="ChEBI" id="CHEBI:15379"/>
        <dbReference type="ChEBI" id="CHEBI:16240"/>
        <dbReference type="ChEBI" id="CHEBI:16301"/>
        <dbReference type="ChEBI" id="CHEBI:17632"/>
        <dbReference type="ChEBI" id="CHEBI:33190"/>
        <dbReference type="ChEBI" id="CHEBI:136067"/>
    </reaction>
</comment>
<dbReference type="SUPFAM" id="SSF51412">
    <property type="entry name" value="Inosine monophosphate dehydrogenase (IMPDH)"/>
    <property type="match status" value="1"/>
</dbReference>
<dbReference type="AlphaFoldDB" id="A0A3N2AUJ8"/>
<dbReference type="GO" id="GO:0018580">
    <property type="term" value="F:nitronate monooxygenase activity"/>
    <property type="evidence" value="ECO:0007669"/>
    <property type="project" value="InterPro"/>
</dbReference>
<evidence type="ECO:0000256" key="3">
    <source>
        <dbReference type="ARBA" id="ARBA00022575"/>
    </source>
</evidence>
<evidence type="ECO:0000256" key="9">
    <source>
        <dbReference type="ARBA" id="ARBA00049401"/>
    </source>
</evidence>
<keyword evidence="3" id="KW-0216">Detoxification</keyword>
<dbReference type="InterPro" id="IPR004136">
    <property type="entry name" value="NMO"/>
</dbReference>
<comment type="caution">
    <text evidence="10">The sequence shown here is derived from an EMBL/GenBank/DDBJ whole genome shotgun (WGS) entry which is preliminary data.</text>
</comment>
<evidence type="ECO:0000256" key="6">
    <source>
        <dbReference type="ARBA" id="ARBA00023002"/>
    </source>
</evidence>
<dbReference type="RefSeq" id="WP_123697666.1">
    <property type="nucleotide sequence ID" value="NZ_RKHJ01000001.1"/>
</dbReference>
<evidence type="ECO:0000256" key="7">
    <source>
        <dbReference type="ARBA" id="ARBA00023033"/>
    </source>
</evidence>
<comment type="similarity">
    <text evidence="2">Belongs to the nitronate monooxygenase family. NMO class I subfamily.</text>
</comment>
<dbReference type="Proteomes" id="UP000275456">
    <property type="component" value="Unassembled WGS sequence"/>
</dbReference>
<dbReference type="PANTHER" id="PTHR42747">
    <property type="entry name" value="NITRONATE MONOOXYGENASE-RELATED"/>
    <property type="match status" value="1"/>
</dbReference>
<organism evidence="10 11">
    <name type="scientific">Agrococcus jenensis</name>
    <dbReference type="NCBI Taxonomy" id="46353"/>
    <lineage>
        <taxon>Bacteria</taxon>
        <taxon>Bacillati</taxon>
        <taxon>Actinomycetota</taxon>
        <taxon>Actinomycetes</taxon>
        <taxon>Micrococcales</taxon>
        <taxon>Microbacteriaceae</taxon>
        <taxon>Agrococcus</taxon>
    </lineage>
</organism>
<evidence type="ECO:0000313" key="10">
    <source>
        <dbReference type="EMBL" id="ROR66711.1"/>
    </source>
</evidence>
<accession>A0A3N2AUJ8</accession>
<protein>
    <recommendedName>
        <fullName evidence="8">Propionate 3-nitronate monooxygenase</fullName>
    </recommendedName>
</protein>